<dbReference type="Proteomes" id="UP000467700">
    <property type="component" value="Unassembled WGS sequence"/>
</dbReference>
<dbReference type="EMBL" id="CACVBS010000090">
    <property type="protein sequence ID" value="CAA7270329.1"/>
    <property type="molecule type" value="Genomic_DNA"/>
</dbReference>
<evidence type="ECO:0000313" key="1">
    <source>
        <dbReference type="EMBL" id="CAA7270329.1"/>
    </source>
</evidence>
<accession>A0A8S0VUJ1</accession>
<dbReference type="OrthoDB" id="2851338at2759"/>
<organism evidence="1 2">
    <name type="scientific">Cyclocybe aegerita</name>
    <name type="common">Black poplar mushroom</name>
    <name type="synonym">Agrocybe aegerita</name>
    <dbReference type="NCBI Taxonomy" id="1973307"/>
    <lineage>
        <taxon>Eukaryota</taxon>
        <taxon>Fungi</taxon>
        <taxon>Dikarya</taxon>
        <taxon>Basidiomycota</taxon>
        <taxon>Agaricomycotina</taxon>
        <taxon>Agaricomycetes</taxon>
        <taxon>Agaricomycetidae</taxon>
        <taxon>Agaricales</taxon>
        <taxon>Agaricineae</taxon>
        <taxon>Bolbitiaceae</taxon>
        <taxon>Cyclocybe</taxon>
    </lineage>
</organism>
<evidence type="ECO:0008006" key="3">
    <source>
        <dbReference type="Google" id="ProtNLM"/>
    </source>
</evidence>
<sequence>MPRGFLAVTSRPSSLLPESEFHDWYEGEHIPLRLDRLHEFLSGARYRAVDTSVSPSDATPYGPTHPEWLAMYEIDDTATFSKPAYTSLREQRSAREADVMKRLAVLVRRTGEEVGAWTQEEGGEGGIKTTGMKPGKPSGWVITHGLKAGDEEARKWAEGVVAQLNTVPGWASTRLVHVLESGETRLGGPHTHPEGKGILPYFVIHECPEEASMRAVRQAISDHGKASEQSQVEVGEWREWALYKAYPCIAHQDK</sequence>
<evidence type="ECO:0000313" key="2">
    <source>
        <dbReference type="Proteomes" id="UP000467700"/>
    </source>
</evidence>
<gene>
    <name evidence="1" type="ORF">AAE3_LOCUS12636</name>
</gene>
<name>A0A8S0VUJ1_CYCAE</name>
<reference evidence="1 2" key="1">
    <citation type="submission" date="2020-01" db="EMBL/GenBank/DDBJ databases">
        <authorList>
            <person name="Gupta K D."/>
        </authorList>
    </citation>
    <scope>NUCLEOTIDE SEQUENCE [LARGE SCALE GENOMIC DNA]</scope>
</reference>
<dbReference type="AlphaFoldDB" id="A0A8S0VUJ1"/>
<comment type="caution">
    <text evidence="1">The sequence shown here is derived from an EMBL/GenBank/DDBJ whole genome shotgun (WGS) entry which is preliminary data.</text>
</comment>
<keyword evidence="2" id="KW-1185">Reference proteome</keyword>
<proteinExistence type="predicted"/>
<protein>
    <recommendedName>
        <fullName evidence="3">EthD domain-containing protein</fullName>
    </recommendedName>
</protein>